<proteinExistence type="predicted"/>
<dbReference type="EMBL" id="SVER01000032">
    <property type="protein sequence ID" value="MBE5920410.1"/>
    <property type="molecule type" value="Genomic_DNA"/>
</dbReference>
<evidence type="ECO:0000313" key="2">
    <source>
        <dbReference type="EMBL" id="MBE5920410.1"/>
    </source>
</evidence>
<dbReference type="Proteomes" id="UP000766246">
    <property type="component" value="Unassembled WGS sequence"/>
</dbReference>
<protein>
    <submittedName>
        <fullName evidence="2">Uncharacterized protein</fullName>
    </submittedName>
</protein>
<name>A0A927UDJ1_9FIRM</name>
<evidence type="ECO:0000313" key="3">
    <source>
        <dbReference type="Proteomes" id="UP000766246"/>
    </source>
</evidence>
<feature type="region of interest" description="Disordered" evidence="1">
    <location>
        <begin position="181"/>
        <end position="203"/>
    </location>
</feature>
<comment type="caution">
    <text evidence="2">The sequence shown here is derived from an EMBL/GenBank/DDBJ whole genome shotgun (WGS) entry which is preliminary data.</text>
</comment>
<dbReference type="InterPro" id="IPR043756">
    <property type="entry name" value="DUF5702"/>
</dbReference>
<sequence length="495" mass="53691">MIGRLKASLTVFVALILTAVMTLLFTMSECIRLYELNDFGQQFTDMAVESAFSEYNPYLWSNYKILAVDLGYGTDVTGPSIFQQKLLDYAKFNADIEEGSNFARLNPAGATTNHYSLLTDGNGEAVVMLGVKAAKDDIAAQIIDGIQGHSDAINGIEKVSVESKASEGASALDNAKRELEEKKANADNDDDPNTSSADYPEIEEVEDNPLDAFKMMKEALSKGFLSTLVDTNAVSDKEWDKAALPSKRSLNKGAAELSNGSGIADKALFIDYVLANYSRYDLDKKHDGMKYEVEHLIAGKGSDSQNLAAVVGELLLIREAANYATICNSGVLLSQARGVAATLSSVNPAIESVVEAAVIAAWAYIESVLDVRLLLSGGTVSLKKSADEWTSDVLHLSSFINVNAKAKQCKGGISYEKYLIGFLAIKSNKTLGMRACDVMETALNSTEDYKNVKADNLMFYADVTMDYSADEMFLSLFDGGKTQGYTITKQSQMSY</sequence>
<gene>
    <name evidence="2" type="ORF">E7272_11290</name>
</gene>
<evidence type="ECO:0000256" key="1">
    <source>
        <dbReference type="SAM" id="MobiDB-lite"/>
    </source>
</evidence>
<dbReference type="AlphaFoldDB" id="A0A927UDJ1"/>
<accession>A0A927UDJ1</accession>
<organism evidence="2 3">
    <name type="scientific">Pseudobutyrivibrio ruminis</name>
    <dbReference type="NCBI Taxonomy" id="46206"/>
    <lineage>
        <taxon>Bacteria</taxon>
        <taxon>Bacillati</taxon>
        <taxon>Bacillota</taxon>
        <taxon>Clostridia</taxon>
        <taxon>Lachnospirales</taxon>
        <taxon>Lachnospiraceae</taxon>
        <taxon>Pseudobutyrivibrio</taxon>
    </lineage>
</organism>
<reference evidence="2" key="1">
    <citation type="submission" date="2019-04" db="EMBL/GenBank/DDBJ databases">
        <title>Evolution of Biomass-Degrading Anaerobic Consortia Revealed by Metagenomics.</title>
        <authorList>
            <person name="Peng X."/>
        </authorList>
    </citation>
    <scope>NUCLEOTIDE SEQUENCE</scope>
    <source>
        <strain evidence="2">SIG311</strain>
    </source>
</reference>
<dbReference type="Pfam" id="PF18960">
    <property type="entry name" value="DUF5702"/>
    <property type="match status" value="1"/>
</dbReference>